<evidence type="ECO:0000256" key="1">
    <source>
        <dbReference type="SAM" id="MobiDB-lite"/>
    </source>
</evidence>
<feature type="signal peptide" evidence="2">
    <location>
        <begin position="1"/>
        <end position="18"/>
    </location>
</feature>
<dbReference type="EMBL" id="KI912117">
    <property type="protein sequence ID" value="ETS76294.1"/>
    <property type="molecule type" value="Genomic_DNA"/>
</dbReference>
<evidence type="ECO:0000256" key="2">
    <source>
        <dbReference type="SAM" id="SignalP"/>
    </source>
</evidence>
<feature type="chain" id="PRO_5004833774" evidence="2">
    <location>
        <begin position="19"/>
        <end position="516"/>
    </location>
</feature>
<evidence type="ECO:0000313" key="4">
    <source>
        <dbReference type="Proteomes" id="UP000030651"/>
    </source>
</evidence>
<dbReference type="OMA" id="CADWSQY"/>
<feature type="compositionally biased region" description="Low complexity" evidence="1">
    <location>
        <begin position="48"/>
        <end position="134"/>
    </location>
</feature>
<keyword evidence="4" id="KW-1185">Reference proteome</keyword>
<dbReference type="HOGENOM" id="CLU_527956_0_0_1"/>
<dbReference type="STRING" id="1229662.W3WR30"/>
<reference evidence="4" key="1">
    <citation type="journal article" date="2015" name="BMC Genomics">
        <title>Genomic and transcriptomic analysis of the endophytic fungus Pestalotiopsis fici reveals its lifestyle and high potential for synthesis of natural products.</title>
        <authorList>
            <person name="Wang X."/>
            <person name="Zhang X."/>
            <person name="Liu L."/>
            <person name="Xiang M."/>
            <person name="Wang W."/>
            <person name="Sun X."/>
            <person name="Che Y."/>
            <person name="Guo L."/>
            <person name="Liu G."/>
            <person name="Guo L."/>
            <person name="Wang C."/>
            <person name="Yin W.B."/>
            <person name="Stadler M."/>
            <person name="Zhang X."/>
            <person name="Liu X."/>
        </authorList>
    </citation>
    <scope>NUCLEOTIDE SEQUENCE [LARGE SCALE GENOMIC DNA]</scope>
    <source>
        <strain evidence="4">W106-1 / CGMCC3.15140</strain>
    </source>
</reference>
<dbReference type="eggNOG" id="ENOG502TAI5">
    <property type="taxonomic scope" value="Eukaryota"/>
</dbReference>
<keyword evidence="2" id="KW-0732">Signal</keyword>
<dbReference type="AlphaFoldDB" id="W3WR30"/>
<evidence type="ECO:0000313" key="3">
    <source>
        <dbReference type="EMBL" id="ETS76294.1"/>
    </source>
</evidence>
<dbReference type="GeneID" id="19276694"/>
<dbReference type="InParanoid" id="W3WR30"/>
<dbReference type="Proteomes" id="UP000030651">
    <property type="component" value="Unassembled WGS sequence"/>
</dbReference>
<sequence>MRRLNCAVLAALLATSAAKPCRHTPSSVSSPVATQGTSTIDSSTNNVSTLPTLMSTSSSRDAVATIDTTSSVSISDTLPTPSSEASVATPSTTESESSSTIFTEPSITASTSSSGASTTETSSTRNSSAESSSSSTVDQCLQALTLRGDDAVADCSARLITTVTLPASTVTKAATVTEVESTFDLALFTETATTTALTETLLFTTSTTLTASTETDTVTEQTTVFATTTSVYTAPLTVTTAVFNYAGSPVKARGLTARQSVSPGLPDYAAPIGVETSTITLPAATETVTQVVSTTATTTWSTESTTQTDKVSVTATVLLTQTDIQSVTTTTTTTEMTTATSIETVQSTMTPTSVVLYSCQATGLNFRARNPFPDSTTRFMNTVSSNLNTLNSNLIAWQNLPSNPSAAALATSTWVLSAGEYLGLSSNSLVAYVIASSTASSLLARMDTPAAVAAGVAAGTYVQVAGCIDQATGRVNMVADGRSNMLSCGNALYLSRGTGTDIRSDCVLLSPTAISA</sequence>
<feature type="compositionally biased region" description="Polar residues" evidence="1">
    <location>
        <begin position="24"/>
        <end position="47"/>
    </location>
</feature>
<dbReference type="KEGG" id="pfy:PFICI_11681"/>
<dbReference type="RefSeq" id="XP_007838453.1">
    <property type="nucleotide sequence ID" value="XM_007840262.1"/>
</dbReference>
<gene>
    <name evidence="3" type="ORF">PFICI_11681</name>
</gene>
<accession>W3WR30</accession>
<feature type="region of interest" description="Disordered" evidence="1">
    <location>
        <begin position="20"/>
        <end position="134"/>
    </location>
</feature>
<dbReference type="OrthoDB" id="4587123at2759"/>
<proteinExistence type="predicted"/>
<protein>
    <submittedName>
        <fullName evidence="3">Uncharacterized protein</fullName>
    </submittedName>
</protein>
<organism evidence="3 4">
    <name type="scientific">Pestalotiopsis fici (strain W106-1 / CGMCC3.15140)</name>
    <dbReference type="NCBI Taxonomy" id="1229662"/>
    <lineage>
        <taxon>Eukaryota</taxon>
        <taxon>Fungi</taxon>
        <taxon>Dikarya</taxon>
        <taxon>Ascomycota</taxon>
        <taxon>Pezizomycotina</taxon>
        <taxon>Sordariomycetes</taxon>
        <taxon>Xylariomycetidae</taxon>
        <taxon>Amphisphaeriales</taxon>
        <taxon>Sporocadaceae</taxon>
        <taxon>Pestalotiopsis</taxon>
    </lineage>
</organism>
<name>W3WR30_PESFW</name>